<organism evidence="2 3">
    <name type="scientific">Kaistella montana</name>
    <dbReference type="NCBI Taxonomy" id="1849733"/>
    <lineage>
        <taxon>Bacteria</taxon>
        <taxon>Pseudomonadati</taxon>
        <taxon>Bacteroidota</taxon>
        <taxon>Flavobacteriia</taxon>
        <taxon>Flavobacteriales</taxon>
        <taxon>Weeksellaceae</taxon>
        <taxon>Chryseobacterium group</taxon>
        <taxon>Kaistella</taxon>
    </lineage>
</organism>
<reference evidence="3" key="1">
    <citation type="journal article" date="2019" name="Int. J. Syst. Evol. Microbiol.">
        <title>The Global Catalogue of Microorganisms (GCM) 10K type strain sequencing project: providing services to taxonomists for standard genome sequencing and annotation.</title>
        <authorList>
            <consortium name="The Broad Institute Genomics Platform"/>
            <consortium name="The Broad Institute Genome Sequencing Center for Infectious Disease"/>
            <person name="Wu L."/>
            <person name="Ma J."/>
        </authorList>
    </citation>
    <scope>NUCLEOTIDE SEQUENCE [LARGE SCALE GENOMIC DNA]</scope>
    <source>
        <strain evidence="3">KCTC 52204</strain>
    </source>
</reference>
<dbReference type="RefSeq" id="WP_255929496.1">
    <property type="nucleotide sequence ID" value="NZ_JANFQP010000002.1"/>
</dbReference>
<dbReference type="Proteomes" id="UP001597394">
    <property type="component" value="Unassembled WGS sequence"/>
</dbReference>
<evidence type="ECO:0000313" key="2">
    <source>
        <dbReference type="EMBL" id="MFD2545387.1"/>
    </source>
</evidence>
<comment type="caution">
    <text evidence="2">The sequence shown here is derived from an EMBL/GenBank/DDBJ whole genome shotgun (WGS) entry which is preliminary data.</text>
</comment>
<gene>
    <name evidence="2" type="ORF">ACFSO8_07930</name>
</gene>
<evidence type="ECO:0000313" key="3">
    <source>
        <dbReference type="Proteomes" id="UP001597394"/>
    </source>
</evidence>
<dbReference type="SUPFAM" id="SSF74653">
    <property type="entry name" value="TolA/TonB C-terminal domain"/>
    <property type="match status" value="1"/>
</dbReference>
<protein>
    <submittedName>
        <fullName evidence="2">Energy transducer TonB</fullName>
    </submittedName>
</protein>
<sequence length="239" mass="27861">MKSKIILLFAFFFSTLYFSQDIYEKYPEGQTDYIGGNIQFYKDFRKVILEKNLQPCENKNENINFRIVIYPDHKIKYVKNEDSNWEENKCAFDLFKEVAKNLTGWNPAVVDGKKVAAVTSFWIIPRDLFQKLKEDYDPVNEMEIANYEGGIDKFRKKVFQSMDLKRFTFHGKFKLLVTFVIEKDGKMSNIKLVESTGSKDFDDMVISGIASIKNKWTPASISGIPIRSRFKLPLAFSMD</sequence>
<name>A0ABW5K8X8_9FLAO</name>
<proteinExistence type="predicted"/>
<dbReference type="EMBL" id="JBHULG010000002">
    <property type="protein sequence ID" value="MFD2545387.1"/>
    <property type="molecule type" value="Genomic_DNA"/>
</dbReference>
<dbReference type="Pfam" id="PF03544">
    <property type="entry name" value="TonB_C"/>
    <property type="match status" value="1"/>
</dbReference>
<keyword evidence="3" id="KW-1185">Reference proteome</keyword>
<feature type="domain" description="TonB C-terminal" evidence="1">
    <location>
        <begin position="176"/>
        <end position="237"/>
    </location>
</feature>
<dbReference type="InterPro" id="IPR037682">
    <property type="entry name" value="TonB_C"/>
</dbReference>
<accession>A0ABW5K8X8</accession>
<evidence type="ECO:0000259" key="1">
    <source>
        <dbReference type="Pfam" id="PF03544"/>
    </source>
</evidence>
<dbReference type="Gene3D" id="3.30.1150.10">
    <property type="match status" value="1"/>
</dbReference>